<evidence type="ECO:0000256" key="1">
    <source>
        <dbReference type="ARBA" id="ARBA00008984"/>
    </source>
</evidence>
<dbReference type="InterPro" id="IPR027396">
    <property type="entry name" value="DsrEFH-like"/>
</dbReference>
<feature type="domain" description="UPF0033" evidence="2">
    <location>
        <begin position="5"/>
        <end position="29"/>
    </location>
</feature>
<gene>
    <name evidence="3" type="primary">yedF</name>
    <name evidence="3" type="ORF">NSA47_09725</name>
</gene>
<comment type="caution">
    <text evidence="3">The sequence shown here is derived from an EMBL/GenBank/DDBJ whole genome shotgun (WGS) entry which is preliminary data.</text>
</comment>
<protein>
    <submittedName>
        <fullName evidence="3">Sulfurtransferase-like selenium metabolism protein YedF</fullName>
    </submittedName>
</protein>
<dbReference type="InterPro" id="IPR019870">
    <property type="entry name" value="Se_metab_YedF"/>
</dbReference>
<dbReference type="NCBIfam" id="TIGR03527">
    <property type="entry name" value="selenium_YedF"/>
    <property type="match status" value="1"/>
</dbReference>
<dbReference type="SUPFAM" id="SSF64307">
    <property type="entry name" value="SirA-like"/>
    <property type="match status" value="1"/>
</dbReference>
<sequence>MSREIDCRGLNCPQPVINTKKALDEMKAGSIITIVDNEVAKENVKKLAQKMNTLVDVEEKDGNYYITLTKGEEGVQPIENIQPVVQKGNGEFVILIGNDKMGTGEEELGNILIKGYLYTMTEVEPRPDKLIFVNNGVKLACIGSPSIEHLKRLEEMGVEIMSCGTCLDYYHLKEQLQVGNISNMYTIVESLHEAGKSIVL</sequence>
<proteinExistence type="inferred from homology"/>
<organism evidence="3 4">
    <name type="scientific">Irregularibacter muris</name>
    <dbReference type="NCBI Taxonomy" id="1796619"/>
    <lineage>
        <taxon>Bacteria</taxon>
        <taxon>Bacillati</taxon>
        <taxon>Bacillota</taxon>
        <taxon>Clostridia</taxon>
        <taxon>Eubacteriales</taxon>
        <taxon>Eubacteriaceae</taxon>
        <taxon>Irregularibacter</taxon>
    </lineage>
</organism>
<evidence type="ECO:0000313" key="3">
    <source>
        <dbReference type="EMBL" id="MCR1899264.1"/>
    </source>
</evidence>
<dbReference type="Proteomes" id="UP001205748">
    <property type="component" value="Unassembled WGS sequence"/>
</dbReference>
<dbReference type="PANTHER" id="PTHR33279">
    <property type="entry name" value="SULFUR CARRIER PROTEIN YEDF-RELATED"/>
    <property type="match status" value="1"/>
</dbReference>
<evidence type="ECO:0000313" key="4">
    <source>
        <dbReference type="Proteomes" id="UP001205748"/>
    </source>
</evidence>
<name>A0AAE3L2U0_9FIRM</name>
<dbReference type="PANTHER" id="PTHR33279:SF6">
    <property type="entry name" value="SULFUR CARRIER PROTEIN YEDF-RELATED"/>
    <property type="match status" value="1"/>
</dbReference>
<dbReference type="InterPro" id="IPR003787">
    <property type="entry name" value="Sulphur_relay_DsrE/F-like"/>
</dbReference>
<dbReference type="EMBL" id="JANKAS010000008">
    <property type="protein sequence ID" value="MCR1899264.1"/>
    <property type="molecule type" value="Genomic_DNA"/>
</dbReference>
<dbReference type="AlphaFoldDB" id="A0AAE3L2U0"/>
<dbReference type="Pfam" id="PF02635">
    <property type="entry name" value="DsrE"/>
    <property type="match status" value="1"/>
</dbReference>
<reference evidence="3" key="1">
    <citation type="submission" date="2022-07" db="EMBL/GenBank/DDBJ databases">
        <title>Enhanced cultured diversity of the mouse gut microbiota enables custom-made synthetic communities.</title>
        <authorList>
            <person name="Afrizal A."/>
        </authorList>
    </citation>
    <scope>NUCLEOTIDE SEQUENCE</scope>
    <source>
        <strain evidence="3">DSM 28593</strain>
    </source>
</reference>
<dbReference type="Pfam" id="PF01206">
    <property type="entry name" value="TusA"/>
    <property type="match status" value="1"/>
</dbReference>
<evidence type="ECO:0000259" key="2">
    <source>
        <dbReference type="PROSITE" id="PS01148"/>
    </source>
</evidence>
<comment type="similarity">
    <text evidence="1">Belongs to the sulfur carrier protein TusA family.</text>
</comment>
<dbReference type="CDD" id="cd03421">
    <property type="entry name" value="SirA_like_N"/>
    <property type="match status" value="1"/>
</dbReference>
<dbReference type="Gene3D" id="3.30.110.40">
    <property type="entry name" value="TusA-like domain"/>
    <property type="match status" value="1"/>
</dbReference>
<dbReference type="RefSeq" id="WP_257531429.1">
    <property type="nucleotide sequence ID" value="NZ_JANKAS010000008.1"/>
</dbReference>
<accession>A0AAE3L2U0</accession>
<dbReference type="InterPro" id="IPR036868">
    <property type="entry name" value="TusA-like_sf"/>
</dbReference>
<dbReference type="InterPro" id="IPR001455">
    <property type="entry name" value="TusA-like"/>
</dbReference>
<keyword evidence="4" id="KW-1185">Reference proteome</keyword>
<dbReference type="PROSITE" id="PS01148">
    <property type="entry name" value="UPF0033"/>
    <property type="match status" value="1"/>
</dbReference>
<dbReference type="SUPFAM" id="SSF75169">
    <property type="entry name" value="DsrEFH-like"/>
    <property type="match status" value="1"/>
</dbReference>